<keyword evidence="3" id="KW-1185">Reference proteome</keyword>
<evidence type="ECO:0000256" key="1">
    <source>
        <dbReference type="SAM" id="SignalP"/>
    </source>
</evidence>
<comment type="caution">
    <text evidence="2">The sequence shown here is derived from an EMBL/GenBank/DDBJ whole genome shotgun (WGS) entry which is preliminary data.</text>
</comment>
<sequence length="107" mass="11189">MKWSALASSALFLGSHFLPTSSFALVPSSHIAVRSLSVGNQKIDSRFSKSTILNSTPTNAASSTFSSFPSITLTSTTSTTSTTTLSSILPLNTPTVVIFLRCGASRS</sequence>
<gene>
    <name evidence="2" type="ORF">TrLO_g14612</name>
</gene>
<evidence type="ECO:0000313" key="3">
    <source>
        <dbReference type="Proteomes" id="UP001165122"/>
    </source>
</evidence>
<feature type="signal peptide" evidence="1">
    <location>
        <begin position="1"/>
        <end position="24"/>
    </location>
</feature>
<accession>A0A9W7E314</accession>
<dbReference type="AlphaFoldDB" id="A0A9W7E314"/>
<proteinExistence type="predicted"/>
<evidence type="ECO:0000313" key="2">
    <source>
        <dbReference type="EMBL" id="GMH64337.1"/>
    </source>
</evidence>
<feature type="chain" id="PRO_5040807121" evidence="1">
    <location>
        <begin position="25"/>
        <end position="107"/>
    </location>
</feature>
<keyword evidence="1" id="KW-0732">Signal</keyword>
<reference evidence="3" key="1">
    <citation type="journal article" date="2023" name="Commun. Biol.">
        <title>Genome analysis of Parmales, the sister group of diatoms, reveals the evolutionary specialization of diatoms from phago-mixotrophs to photoautotrophs.</title>
        <authorList>
            <person name="Ban H."/>
            <person name="Sato S."/>
            <person name="Yoshikawa S."/>
            <person name="Yamada K."/>
            <person name="Nakamura Y."/>
            <person name="Ichinomiya M."/>
            <person name="Sato N."/>
            <person name="Blanc-Mathieu R."/>
            <person name="Endo H."/>
            <person name="Kuwata A."/>
            <person name="Ogata H."/>
        </authorList>
    </citation>
    <scope>NUCLEOTIDE SEQUENCE [LARGE SCALE GENOMIC DNA]</scope>
    <source>
        <strain evidence="3">NIES 3700</strain>
    </source>
</reference>
<protein>
    <submittedName>
        <fullName evidence="2">Uncharacterized protein</fullName>
    </submittedName>
</protein>
<dbReference type="EMBL" id="BRXW01000541">
    <property type="protein sequence ID" value="GMH64337.1"/>
    <property type="molecule type" value="Genomic_DNA"/>
</dbReference>
<name>A0A9W7E314_9STRA</name>
<organism evidence="2 3">
    <name type="scientific">Triparma laevis f. longispina</name>
    <dbReference type="NCBI Taxonomy" id="1714387"/>
    <lineage>
        <taxon>Eukaryota</taxon>
        <taxon>Sar</taxon>
        <taxon>Stramenopiles</taxon>
        <taxon>Ochrophyta</taxon>
        <taxon>Bolidophyceae</taxon>
        <taxon>Parmales</taxon>
        <taxon>Triparmaceae</taxon>
        <taxon>Triparma</taxon>
    </lineage>
</organism>
<dbReference type="Proteomes" id="UP001165122">
    <property type="component" value="Unassembled WGS sequence"/>
</dbReference>